<dbReference type="PANTHER" id="PTHR21621:SF0">
    <property type="entry name" value="BETA-CITRYLGLUTAMATE SYNTHASE B-RELATED"/>
    <property type="match status" value="1"/>
</dbReference>
<dbReference type="InterPro" id="IPR026455">
    <property type="entry name" value="GRASP_w_spasm"/>
</dbReference>
<accession>A0ABX4CMH4</accession>
<dbReference type="EMBL" id="MUGY01000002">
    <property type="protein sequence ID" value="OXA97831.1"/>
    <property type="molecule type" value="Genomic_DNA"/>
</dbReference>
<evidence type="ECO:0000313" key="1">
    <source>
        <dbReference type="EMBL" id="OXA97831.1"/>
    </source>
</evidence>
<gene>
    <name evidence="1" type="ORF">B0A62_02960</name>
</gene>
<dbReference type="Proteomes" id="UP000198424">
    <property type="component" value="Unassembled WGS sequence"/>
</dbReference>
<name>A0ABX4CMH4_FLAHY</name>
<protein>
    <submittedName>
        <fullName evidence="1">Grasp-with-spasm system ATP-grasp peptide maturase</fullName>
    </submittedName>
</protein>
<dbReference type="RefSeq" id="WP_051885984.1">
    <property type="nucleotide sequence ID" value="NZ_JBEWQG010000007.1"/>
</dbReference>
<reference evidence="1 2" key="1">
    <citation type="submission" date="2016-11" db="EMBL/GenBank/DDBJ databases">
        <title>Whole genomes of Flavobacteriaceae.</title>
        <authorList>
            <person name="Stine C."/>
            <person name="Li C."/>
            <person name="Tadesse D."/>
        </authorList>
    </citation>
    <scope>NUCLEOTIDE SEQUENCE [LARGE SCALE GENOMIC DNA]</scope>
    <source>
        <strain evidence="1 2">ATCC 29551</strain>
    </source>
</reference>
<dbReference type="SUPFAM" id="SSF56059">
    <property type="entry name" value="Glutathione synthetase ATP-binding domain-like"/>
    <property type="match status" value="1"/>
</dbReference>
<dbReference type="Gene3D" id="3.30.470.20">
    <property type="entry name" value="ATP-grasp fold, B domain"/>
    <property type="match status" value="1"/>
</dbReference>
<keyword evidence="2" id="KW-1185">Reference proteome</keyword>
<organism evidence="1 2">
    <name type="scientific">Flavobacterium hydatis</name>
    <name type="common">Cytophaga aquatilis</name>
    <dbReference type="NCBI Taxonomy" id="991"/>
    <lineage>
        <taxon>Bacteria</taxon>
        <taxon>Pseudomonadati</taxon>
        <taxon>Bacteroidota</taxon>
        <taxon>Flavobacteriia</taxon>
        <taxon>Flavobacteriales</taxon>
        <taxon>Flavobacteriaceae</taxon>
        <taxon>Flavobacterium</taxon>
    </lineage>
</organism>
<comment type="caution">
    <text evidence="1">The sequence shown here is derived from an EMBL/GenBank/DDBJ whole genome shotgun (WGS) entry which is preliminary data.</text>
</comment>
<dbReference type="NCBIfam" id="TIGR04192">
    <property type="entry name" value="GRASP_w_spasm"/>
    <property type="match status" value="1"/>
</dbReference>
<sequence>MIVIQSIRDDFSTNDVLDWLYFSKSGPVLRLNDSIAVESISIDEKVLFSFENTQLDLEEISSYWYRRGNLRTPKNKLKNLTYLAQKLSIPLSKEIDSAYAKVDLASGKNAIGKYTDNTIDKIQMLVLAVRSGLKVPKSIVTGKTKKLNEFMALCPSKIITKAIDIDLMTLENYPGFNCSLTLATTIITPESFKNNNIENCTPALFQQYIEKKYELRVFYLRGKFYSMAIFSQRNEKTKIDFRNYDKDMPNRTVPYTLPYEIQRKITAFMQCIGLDTGSLDLIYSTDNEYVFLEVNPIGQYQWLEKNCNYPISKEIAEDLMYYG</sequence>
<evidence type="ECO:0000313" key="2">
    <source>
        <dbReference type="Proteomes" id="UP000198424"/>
    </source>
</evidence>
<proteinExistence type="predicted"/>
<dbReference type="PANTHER" id="PTHR21621">
    <property type="entry name" value="RIBOSOMAL PROTEIN S6 MODIFICATION PROTEIN"/>
    <property type="match status" value="1"/>
</dbReference>